<reference evidence="3" key="1">
    <citation type="journal article" date="2017" name="Appl. Environ. Microbiol.">
        <title>Genomic Analysis of Calderihabitans maritimus KKC1, a Thermophilic, Hydrogenogenic, Carboxydotrophic Bacterium Isolated from Marine Sediment.</title>
        <authorList>
            <person name="Omae K."/>
            <person name="Yoneda Y."/>
            <person name="Fukuyama Y."/>
            <person name="Yoshida T."/>
            <person name="Sako Y."/>
        </authorList>
    </citation>
    <scope>NUCLEOTIDE SEQUENCE [LARGE SCALE GENOMIC DNA]</scope>
    <source>
        <strain evidence="3">KKC1</strain>
    </source>
</reference>
<evidence type="ECO:0000313" key="2">
    <source>
        <dbReference type="EMBL" id="GAW94345.1"/>
    </source>
</evidence>
<sequence length="58" mass="6673">MTLRPLYFYTIIPDATAVADIFNPQKKERRIVFLYKRNSSPKANPAKAESEKPYGLGR</sequence>
<comment type="caution">
    <text evidence="2">The sequence shown here is derived from an EMBL/GenBank/DDBJ whole genome shotgun (WGS) entry which is preliminary data.</text>
</comment>
<accession>A0A1Z5HYG3</accession>
<organism evidence="2 3">
    <name type="scientific">Calderihabitans maritimus</name>
    <dbReference type="NCBI Taxonomy" id="1246530"/>
    <lineage>
        <taxon>Bacteria</taxon>
        <taxon>Bacillati</taxon>
        <taxon>Bacillota</taxon>
        <taxon>Clostridia</taxon>
        <taxon>Neomoorellales</taxon>
        <taxon>Calderihabitantaceae</taxon>
        <taxon>Calderihabitans</taxon>
    </lineage>
</organism>
<keyword evidence="3" id="KW-1185">Reference proteome</keyword>
<feature type="region of interest" description="Disordered" evidence="1">
    <location>
        <begin position="39"/>
        <end position="58"/>
    </location>
</feature>
<evidence type="ECO:0000256" key="1">
    <source>
        <dbReference type="SAM" id="MobiDB-lite"/>
    </source>
</evidence>
<dbReference type="Proteomes" id="UP000197032">
    <property type="component" value="Unassembled WGS sequence"/>
</dbReference>
<gene>
    <name evidence="2" type="ORF">KKC1_34530</name>
</gene>
<dbReference type="AlphaFoldDB" id="A0A1Z5HYG3"/>
<name>A0A1Z5HYG3_9FIRM</name>
<protein>
    <submittedName>
        <fullName evidence="2">Uncharacterized protein</fullName>
    </submittedName>
</protein>
<evidence type="ECO:0000313" key="3">
    <source>
        <dbReference type="Proteomes" id="UP000197032"/>
    </source>
</evidence>
<dbReference type="EMBL" id="BDGJ01000215">
    <property type="protein sequence ID" value="GAW94345.1"/>
    <property type="molecule type" value="Genomic_DNA"/>
</dbReference>
<proteinExistence type="predicted"/>